<dbReference type="InterPro" id="IPR015424">
    <property type="entry name" value="PyrdxlP-dep_Trfase"/>
</dbReference>
<dbReference type="SUPFAM" id="SSF53383">
    <property type="entry name" value="PLP-dependent transferases"/>
    <property type="match status" value="1"/>
</dbReference>
<dbReference type="GO" id="GO:0008483">
    <property type="term" value="F:transaminase activity"/>
    <property type="evidence" value="ECO:0007669"/>
    <property type="project" value="UniProtKB-KW"/>
</dbReference>
<dbReference type="InterPro" id="IPR004839">
    <property type="entry name" value="Aminotransferase_I/II_large"/>
</dbReference>
<keyword evidence="4 7" id="KW-0808">Transferase</keyword>
<dbReference type="PANTHER" id="PTHR42790">
    <property type="entry name" value="AMINOTRANSFERASE"/>
    <property type="match status" value="1"/>
</dbReference>
<comment type="similarity">
    <text evidence="2">Belongs to the class-I pyridoxal-phosphate-dependent aminotransferase family.</text>
</comment>
<dbReference type="GO" id="GO:1901605">
    <property type="term" value="P:alpha-amino acid metabolic process"/>
    <property type="evidence" value="ECO:0007669"/>
    <property type="project" value="TreeGrafter"/>
</dbReference>
<protein>
    <submittedName>
        <fullName evidence="7">Aromatic aminotransferase Aro8</fullName>
    </submittedName>
</protein>
<dbReference type="GO" id="GO:0030170">
    <property type="term" value="F:pyridoxal phosphate binding"/>
    <property type="evidence" value="ECO:0007669"/>
    <property type="project" value="InterPro"/>
</dbReference>
<accession>A0A0D7BLG2</accession>
<proteinExistence type="inferred from homology"/>
<dbReference type="Proteomes" id="UP000054007">
    <property type="component" value="Unassembled WGS sequence"/>
</dbReference>
<keyword evidence="5" id="KW-0663">Pyridoxal phosphate</keyword>
<evidence type="ECO:0000313" key="8">
    <source>
        <dbReference type="Proteomes" id="UP000054007"/>
    </source>
</evidence>
<organism evidence="7 8">
    <name type="scientific">Cylindrobasidium torrendii FP15055 ss-10</name>
    <dbReference type="NCBI Taxonomy" id="1314674"/>
    <lineage>
        <taxon>Eukaryota</taxon>
        <taxon>Fungi</taxon>
        <taxon>Dikarya</taxon>
        <taxon>Basidiomycota</taxon>
        <taxon>Agaricomycotina</taxon>
        <taxon>Agaricomycetes</taxon>
        <taxon>Agaricomycetidae</taxon>
        <taxon>Agaricales</taxon>
        <taxon>Marasmiineae</taxon>
        <taxon>Physalacriaceae</taxon>
        <taxon>Cylindrobasidium</taxon>
    </lineage>
</organism>
<name>A0A0D7BLG2_9AGAR</name>
<dbReference type="EMBL" id="KN880455">
    <property type="protein sequence ID" value="KIY71393.1"/>
    <property type="molecule type" value="Genomic_DNA"/>
</dbReference>
<reference evidence="7 8" key="1">
    <citation type="journal article" date="2015" name="Fungal Genet. Biol.">
        <title>Evolution of novel wood decay mechanisms in Agaricales revealed by the genome sequences of Fistulina hepatica and Cylindrobasidium torrendii.</title>
        <authorList>
            <person name="Floudas D."/>
            <person name="Held B.W."/>
            <person name="Riley R."/>
            <person name="Nagy L.G."/>
            <person name="Koehler G."/>
            <person name="Ransdell A.S."/>
            <person name="Younus H."/>
            <person name="Chow J."/>
            <person name="Chiniquy J."/>
            <person name="Lipzen A."/>
            <person name="Tritt A."/>
            <person name="Sun H."/>
            <person name="Haridas S."/>
            <person name="LaButti K."/>
            <person name="Ohm R.A."/>
            <person name="Kues U."/>
            <person name="Blanchette R.A."/>
            <person name="Grigoriev I.V."/>
            <person name="Minto R.E."/>
            <person name="Hibbett D.S."/>
        </authorList>
    </citation>
    <scope>NUCLEOTIDE SEQUENCE [LARGE SCALE GENOMIC DNA]</scope>
    <source>
        <strain evidence="7 8">FP15055 ss-10</strain>
    </source>
</reference>
<gene>
    <name evidence="7" type="ORF">CYLTODRAFT_369534</name>
</gene>
<evidence type="ECO:0000256" key="2">
    <source>
        <dbReference type="ARBA" id="ARBA00007441"/>
    </source>
</evidence>
<dbReference type="STRING" id="1314674.A0A0D7BLG2"/>
<evidence type="ECO:0000256" key="4">
    <source>
        <dbReference type="ARBA" id="ARBA00022679"/>
    </source>
</evidence>
<evidence type="ECO:0000256" key="5">
    <source>
        <dbReference type="ARBA" id="ARBA00022898"/>
    </source>
</evidence>
<keyword evidence="3 7" id="KW-0032">Aminotransferase</keyword>
<dbReference type="OrthoDB" id="691673at2759"/>
<feature type="domain" description="Aminotransferase class I/classII large" evidence="6">
    <location>
        <begin position="124"/>
        <end position="487"/>
    </location>
</feature>
<sequence>MSEAIDLSHHLSLLARSRKASPLKDILAYLHYPGMVSLAGGLPHPALFPFANIDVEVYNPGSDLSSLVSSDTTHISVPKVNTEGGVSLAVALQYADVSGMRALLKYAREFTQLVCSPAYKNWDVLINCGNTDGWTKAVGLLCEPGDYILVEEYTFSSAQYLWIPMGCKGAPIKMDAEGLRADHLDEVLTTWDTTHPGVKKPHVLYATPTGQNPTGTLMPDKRKQEVYDVCVKHDIIIVEDDPYYFLQLAPYVLNAPASTPTAYSQSAHLASLEKTFLNIDVQGRVIRLDSFSKTVAPGSRIGWFTANPLFTERLLRASEVTTQTPSGWSQGIIIRLLDEWKLGGFLQWLHGLAAEYQKRRDWMCDGLAASFDVQPSTHDASLTAYLKGTQTRLFTFVPPRAGMFVWLKVFLHENKQYQEMKGKLEEPELDYEKMLWQDMADAKVLLSSGNFFLPWEGKEKMDREENVIFFRLSYSMTSKEAMQAAVQRMADVFAGAWS</sequence>
<dbReference type="Pfam" id="PF00155">
    <property type="entry name" value="Aminotran_1_2"/>
    <property type="match status" value="1"/>
</dbReference>
<evidence type="ECO:0000256" key="1">
    <source>
        <dbReference type="ARBA" id="ARBA00001933"/>
    </source>
</evidence>
<evidence type="ECO:0000313" key="7">
    <source>
        <dbReference type="EMBL" id="KIY71393.1"/>
    </source>
</evidence>
<dbReference type="AlphaFoldDB" id="A0A0D7BLG2"/>
<evidence type="ECO:0000259" key="6">
    <source>
        <dbReference type="Pfam" id="PF00155"/>
    </source>
</evidence>
<dbReference type="InterPro" id="IPR015421">
    <property type="entry name" value="PyrdxlP-dep_Trfase_major"/>
</dbReference>
<comment type="cofactor">
    <cofactor evidence="1">
        <name>pyridoxal 5'-phosphate</name>
        <dbReference type="ChEBI" id="CHEBI:597326"/>
    </cofactor>
</comment>
<dbReference type="PANTHER" id="PTHR42790:SF1">
    <property type="entry name" value="AROMATIC AMINO ACID AMINOTRANSFERASE, HYPOTHETICAL (EUROFUNG)"/>
    <property type="match status" value="1"/>
</dbReference>
<dbReference type="CDD" id="cd00609">
    <property type="entry name" value="AAT_like"/>
    <property type="match status" value="1"/>
</dbReference>
<dbReference type="InterPro" id="IPR050859">
    <property type="entry name" value="Class-I_PLP-dep_aminotransf"/>
</dbReference>
<keyword evidence="8" id="KW-1185">Reference proteome</keyword>
<dbReference type="Gene3D" id="3.40.640.10">
    <property type="entry name" value="Type I PLP-dependent aspartate aminotransferase-like (Major domain)"/>
    <property type="match status" value="1"/>
</dbReference>
<evidence type="ECO:0000256" key="3">
    <source>
        <dbReference type="ARBA" id="ARBA00022576"/>
    </source>
</evidence>